<dbReference type="AlphaFoldDB" id="A0AAW5E3C7"/>
<evidence type="ECO:0000256" key="9">
    <source>
        <dbReference type="HAMAP-Rule" id="MF_00097"/>
    </source>
</evidence>
<dbReference type="GO" id="GO:0000287">
    <property type="term" value="F:magnesium ion binding"/>
    <property type="evidence" value="ECO:0007669"/>
    <property type="project" value="UniProtKB-UniRule"/>
</dbReference>
<feature type="binding site" evidence="9">
    <location>
        <begin position="187"/>
        <end position="188"/>
    </location>
    <ligand>
        <name>2-[(2R,5Z)-2-carboxy-4-methylthiazol-5(2H)-ylidene]ethyl phosphate</name>
        <dbReference type="ChEBI" id="CHEBI:62899"/>
    </ligand>
</feature>
<comment type="catalytic activity">
    <reaction evidence="7 9 10">
        <text>2-(2-carboxy-4-methylthiazol-5-yl)ethyl phosphate + 4-amino-2-methyl-5-(diphosphooxymethyl)pyrimidine + 2 H(+) = thiamine phosphate + CO2 + diphosphate</text>
        <dbReference type="Rhea" id="RHEA:47848"/>
        <dbReference type="ChEBI" id="CHEBI:15378"/>
        <dbReference type="ChEBI" id="CHEBI:16526"/>
        <dbReference type="ChEBI" id="CHEBI:33019"/>
        <dbReference type="ChEBI" id="CHEBI:37575"/>
        <dbReference type="ChEBI" id="CHEBI:57841"/>
        <dbReference type="ChEBI" id="CHEBI:62890"/>
        <dbReference type="EC" id="2.5.1.3"/>
    </reaction>
</comment>
<comment type="pathway">
    <text evidence="1 9 11">Cofactor biosynthesis; thiamine diphosphate biosynthesis; thiamine phosphate from 4-amino-2-methyl-5-diphosphomethylpyrimidine and 4-methyl-5-(2-phosphoethyl)-thiazole: step 1/1.</text>
</comment>
<feature type="binding site" evidence="9">
    <location>
        <begin position="40"/>
        <end position="44"/>
    </location>
    <ligand>
        <name>4-amino-2-methyl-5-(diphosphooxymethyl)pyrimidine</name>
        <dbReference type="ChEBI" id="CHEBI:57841"/>
    </ligand>
</feature>
<feature type="domain" description="Thiamine phosphate synthase/TenI" evidence="12">
    <location>
        <begin position="10"/>
        <end position="190"/>
    </location>
</feature>
<dbReference type="EC" id="2.5.1.3" evidence="9"/>
<accession>A0AAW5E3C7</accession>
<dbReference type="GO" id="GO:0004789">
    <property type="term" value="F:thiamine-phosphate diphosphorylase activity"/>
    <property type="evidence" value="ECO:0007669"/>
    <property type="project" value="UniProtKB-UniRule"/>
</dbReference>
<feature type="binding site" evidence="9">
    <location>
        <position position="111"/>
    </location>
    <ligand>
        <name>4-amino-2-methyl-5-(diphosphooxymethyl)pyrimidine</name>
        <dbReference type="ChEBI" id="CHEBI:57841"/>
    </ligand>
</feature>
<evidence type="ECO:0000256" key="1">
    <source>
        <dbReference type="ARBA" id="ARBA00005165"/>
    </source>
</evidence>
<comment type="catalytic activity">
    <reaction evidence="6 9 10">
        <text>4-methyl-5-(2-phosphooxyethyl)-thiazole + 4-amino-2-methyl-5-(diphosphooxymethyl)pyrimidine + H(+) = thiamine phosphate + diphosphate</text>
        <dbReference type="Rhea" id="RHEA:22328"/>
        <dbReference type="ChEBI" id="CHEBI:15378"/>
        <dbReference type="ChEBI" id="CHEBI:33019"/>
        <dbReference type="ChEBI" id="CHEBI:37575"/>
        <dbReference type="ChEBI" id="CHEBI:57841"/>
        <dbReference type="ChEBI" id="CHEBI:58296"/>
        <dbReference type="EC" id="2.5.1.3"/>
    </reaction>
</comment>
<dbReference type="GO" id="GO:0009229">
    <property type="term" value="P:thiamine diphosphate biosynthetic process"/>
    <property type="evidence" value="ECO:0007669"/>
    <property type="project" value="UniProtKB-UniRule"/>
</dbReference>
<dbReference type="SUPFAM" id="SSF51391">
    <property type="entry name" value="Thiamin phosphate synthase"/>
    <property type="match status" value="1"/>
</dbReference>
<dbReference type="InterPro" id="IPR036206">
    <property type="entry name" value="ThiamineP_synth_sf"/>
</dbReference>
<evidence type="ECO:0000256" key="8">
    <source>
        <dbReference type="ARBA" id="ARBA00047883"/>
    </source>
</evidence>
<dbReference type="EMBL" id="JAKTTI010000031">
    <property type="protein sequence ID" value="MCH1627008.1"/>
    <property type="molecule type" value="Genomic_DNA"/>
</dbReference>
<gene>
    <name evidence="9 13" type="primary">thiE</name>
    <name evidence="13" type="ORF">MJG50_16865</name>
</gene>
<comment type="cofactor">
    <cofactor evidence="9">
        <name>Mg(2+)</name>
        <dbReference type="ChEBI" id="CHEBI:18420"/>
    </cofactor>
    <text evidence="9">Binds 1 Mg(2+) ion per subunit.</text>
</comment>
<evidence type="ECO:0000313" key="14">
    <source>
        <dbReference type="Proteomes" id="UP001431131"/>
    </source>
</evidence>
<dbReference type="Pfam" id="PF02581">
    <property type="entry name" value="TMP-TENI"/>
    <property type="match status" value="1"/>
</dbReference>
<feature type="binding site" evidence="9">
    <location>
        <position position="167"/>
    </location>
    <ligand>
        <name>2-[(2R,5Z)-2-carboxy-4-methylthiazol-5(2H)-ylidene]ethyl phosphate</name>
        <dbReference type="ChEBI" id="CHEBI:62899"/>
    </ligand>
</feature>
<keyword evidence="5 9" id="KW-0784">Thiamine biosynthesis</keyword>
<comment type="function">
    <text evidence="9">Condenses 4-methyl-5-(beta-hydroxyethyl)thiazole monophosphate (THZ-P) and 2-methyl-4-amino-5-hydroxymethyl pyrimidine pyrophosphate (HMP-PP) to form thiamine monophosphate (TMP).</text>
</comment>
<dbReference type="GO" id="GO:0005737">
    <property type="term" value="C:cytoplasm"/>
    <property type="evidence" value="ECO:0007669"/>
    <property type="project" value="TreeGrafter"/>
</dbReference>
<evidence type="ECO:0000256" key="11">
    <source>
        <dbReference type="RuleBase" id="RU004253"/>
    </source>
</evidence>
<keyword evidence="14" id="KW-1185">Reference proteome</keyword>
<keyword evidence="4 9" id="KW-0460">Magnesium</keyword>
<comment type="similarity">
    <text evidence="9 10">Belongs to the thiamine-phosphate synthase family.</text>
</comment>
<dbReference type="RefSeq" id="WP_240256925.1">
    <property type="nucleotide sequence ID" value="NZ_JAKTTI010000031.1"/>
</dbReference>
<keyword evidence="2 9" id="KW-0808">Transferase</keyword>
<dbReference type="InterPro" id="IPR022998">
    <property type="entry name" value="ThiamineP_synth_TenI"/>
</dbReference>
<dbReference type="Gene3D" id="3.20.20.70">
    <property type="entry name" value="Aldolase class I"/>
    <property type="match status" value="1"/>
</dbReference>
<dbReference type="InterPro" id="IPR013785">
    <property type="entry name" value="Aldolase_TIM"/>
</dbReference>
<dbReference type="GO" id="GO:0009228">
    <property type="term" value="P:thiamine biosynthetic process"/>
    <property type="evidence" value="ECO:0007669"/>
    <property type="project" value="UniProtKB-KW"/>
</dbReference>
<feature type="binding site" evidence="9">
    <location>
        <position position="140"/>
    </location>
    <ligand>
        <name>4-amino-2-methyl-5-(diphosphooxymethyl)pyrimidine</name>
        <dbReference type="ChEBI" id="CHEBI:57841"/>
    </ligand>
</feature>
<evidence type="ECO:0000313" key="13">
    <source>
        <dbReference type="EMBL" id="MCH1627008.1"/>
    </source>
</evidence>
<dbReference type="NCBIfam" id="TIGR00693">
    <property type="entry name" value="thiE"/>
    <property type="match status" value="1"/>
</dbReference>
<evidence type="ECO:0000256" key="7">
    <source>
        <dbReference type="ARBA" id="ARBA00047851"/>
    </source>
</evidence>
<evidence type="ECO:0000256" key="2">
    <source>
        <dbReference type="ARBA" id="ARBA00022679"/>
    </source>
</evidence>
<evidence type="ECO:0000256" key="10">
    <source>
        <dbReference type="RuleBase" id="RU003826"/>
    </source>
</evidence>
<comment type="caution">
    <text evidence="13">The sequence shown here is derived from an EMBL/GenBank/DDBJ whole genome shotgun (WGS) entry which is preliminary data.</text>
</comment>
<feature type="binding site" evidence="9">
    <location>
        <position position="73"/>
    </location>
    <ligand>
        <name>Mg(2+)</name>
        <dbReference type="ChEBI" id="CHEBI:18420"/>
    </ligand>
</feature>
<protein>
    <recommendedName>
        <fullName evidence="9">Thiamine-phosphate synthase</fullName>
        <shortName evidence="9">TP synthase</shortName>
        <shortName evidence="9">TPS</shortName>
        <ecNumber evidence="9">2.5.1.3</ecNumber>
    </recommendedName>
    <alternativeName>
        <fullName evidence="9">Thiamine-phosphate pyrophosphorylase</fullName>
        <shortName evidence="9">TMP pyrophosphorylase</shortName>
        <shortName evidence="9">TMP-PPase</shortName>
    </alternativeName>
</protein>
<dbReference type="CDD" id="cd00564">
    <property type="entry name" value="TMP_TenI"/>
    <property type="match status" value="1"/>
</dbReference>
<feature type="binding site" evidence="9">
    <location>
        <position position="92"/>
    </location>
    <ligand>
        <name>Mg(2+)</name>
        <dbReference type="ChEBI" id="CHEBI:18420"/>
    </ligand>
</feature>
<dbReference type="FunFam" id="3.20.20.70:FF:000096">
    <property type="entry name" value="Thiamine-phosphate synthase"/>
    <property type="match status" value="1"/>
</dbReference>
<feature type="binding site" evidence="9">
    <location>
        <position position="72"/>
    </location>
    <ligand>
        <name>4-amino-2-methyl-5-(diphosphooxymethyl)pyrimidine</name>
        <dbReference type="ChEBI" id="CHEBI:57841"/>
    </ligand>
</feature>
<organism evidence="13 14">
    <name type="scientific">Fredinandcohnia quinoae</name>
    <dbReference type="NCBI Taxonomy" id="2918902"/>
    <lineage>
        <taxon>Bacteria</taxon>
        <taxon>Bacillati</taxon>
        <taxon>Bacillota</taxon>
        <taxon>Bacilli</taxon>
        <taxon>Bacillales</taxon>
        <taxon>Bacillaceae</taxon>
        <taxon>Fredinandcohnia</taxon>
    </lineage>
</organism>
<dbReference type="InterPro" id="IPR034291">
    <property type="entry name" value="TMP_synthase"/>
</dbReference>
<name>A0AAW5E3C7_9BACI</name>
<evidence type="ECO:0000256" key="6">
    <source>
        <dbReference type="ARBA" id="ARBA00047334"/>
    </source>
</evidence>
<reference evidence="13" key="1">
    <citation type="submission" date="2022-02" db="EMBL/GenBank/DDBJ databases">
        <title>Fredinandcohnia quinoae sp. nov. isolated from Chenopodium quinoa seeds.</title>
        <authorList>
            <person name="Saati-Santamaria Z."/>
            <person name="Flores-Felix J.D."/>
            <person name="Igual J.M."/>
            <person name="Velazquez E."/>
            <person name="Garcia-Fraile P."/>
            <person name="Martinez-Molina E."/>
        </authorList>
    </citation>
    <scope>NUCLEOTIDE SEQUENCE</scope>
    <source>
        <strain evidence="13">SECRCQ15</strain>
    </source>
</reference>
<feature type="binding site" evidence="9">
    <location>
        <begin position="137"/>
        <end position="139"/>
    </location>
    <ligand>
        <name>2-[(2R,5Z)-2-carboxy-4-methylthiazol-5(2H)-ylidene]ethyl phosphate</name>
        <dbReference type="ChEBI" id="CHEBI:62899"/>
    </ligand>
</feature>
<keyword evidence="3 9" id="KW-0479">Metal-binding</keyword>
<sequence length="216" mass="23284">MKLDNDSMLLYAVTDRAWLGDRTLAEQVEDAIIGGVTFVQLREKSLPYDEFLKQAIHIKKITDTFKVPFVINDNVEVAIASDADGVHVGQEDLSVKKVRSMIGSDKILGVSVQTVEQALKAEQEGANYLGIGDVFGTKTKHDATPMNFETVKEICTNVSIPVVAIGGINETNLLELSGSGVDGVAVISAIFANSDIVEACQKLLELSKKMVNEGSV</sequence>
<evidence type="ECO:0000256" key="3">
    <source>
        <dbReference type="ARBA" id="ARBA00022723"/>
    </source>
</evidence>
<evidence type="ECO:0000256" key="5">
    <source>
        <dbReference type="ARBA" id="ARBA00022977"/>
    </source>
</evidence>
<dbReference type="PANTHER" id="PTHR20857">
    <property type="entry name" value="THIAMINE-PHOSPHATE PYROPHOSPHORYLASE"/>
    <property type="match status" value="1"/>
</dbReference>
<dbReference type="Proteomes" id="UP001431131">
    <property type="component" value="Unassembled WGS sequence"/>
</dbReference>
<evidence type="ECO:0000256" key="4">
    <source>
        <dbReference type="ARBA" id="ARBA00022842"/>
    </source>
</evidence>
<dbReference type="HAMAP" id="MF_00097">
    <property type="entry name" value="TMP_synthase"/>
    <property type="match status" value="1"/>
</dbReference>
<evidence type="ECO:0000259" key="12">
    <source>
        <dbReference type="Pfam" id="PF02581"/>
    </source>
</evidence>
<dbReference type="PANTHER" id="PTHR20857:SF23">
    <property type="entry name" value="THIAMINE BIOSYNTHETIC BIFUNCTIONAL ENZYME"/>
    <property type="match status" value="1"/>
</dbReference>
<proteinExistence type="inferred from homology"/>
<comment type="catalytic activity">
    <reaction evidence="8 9 10">
        <text>2-[(2R,5Z)-2-carboxy-4-methylthiazol-5(2H)-ylidene]ethyl phosphate + 4-amino-2-methyl-5-(diphosphooxymethyl)pyrimidine + 2 H(+) = thiamine phosphate + CO2 + diphosphate</text>
        <dbReference type="Rhea" id="RHEA:47844"/>
        <dbReference type="ChEBI" id="CHEBI:15378"/>
        <dbReference type="ChEBI" id="CHEBI:16526"/>
        <dbReference type="ChEBI" id="CHEBI:33019"/>
        <dbReference type="ChEBI" id="CHEBI:37575"/>
        <dbReference type="ChEBI" id="CHEBI:57841"/>
        <dbReference type="ChEBI" id="CHEBI:62899"/>
        <dbReference type="EC" id="2.5.1.3"/>
    </reaction>
</comment>